<evidence type="ECO:0000256" key="4">
    <source>
        <dbReference type="ARBA" id="ARBA00022695"/>
    </source>
</evidence>
<feature type="domain" description="Toprim" evidence="16">
    <location>
        <begin position="253"/>
        <end position="335"/>
    </location>
</feature>
<dbReference type="RefSeq" id="WP_184063504.1">
    <property type="nucleotide sequence ID" value="NZ_JACHNZ010000001.1"/>
</dbReference>
<dbReference type="SMART" id="SM00493">
    <property type="entry name" value="TOPRIM"/>
    <property type="match status" value="1"/>
</dbReference>
<name>A0A7W7AY22_9SPHN</name>
<evidence type="ECO:0000256" key="1">
    <source>
        <dbReference type="ARBA" id="ARBA00022478"/>
    </source>
</evidence>
<feature type="compositionally biased region" description="Polar residues" evidence="15">
    <location>
        <begin position="618"/>
        <end position="627"/>
    </location>
</feature>
<evidence type="ECO:0000256" key="7">
    <source>
        <dbReference type="ARBA" id="ARBA00022771"/>
    </source>
</evidence>
<dbReference type="EMBL" id="JACHNZ010000001">
    <property type="protein sequence ID" value="MBB4630506.1"/>
    <property type="molecule type" value="Genomic_DNA"/>
</dbReference>
<keyword evidence="1 12" id="KW-0240">DNA-directed RNA polymerase</keyword>
<dbReference type="Pfam" id="PF08275">
    <property type="entry name" value="DNAG_N"/>
    <property type="match status" value="1"/>
</dbReference>
<dbReference type="PIRSF" id="PIRSF002811">
    <property type="entry name" value="DnaG"/>
    <property type="match status" value="1"/>
</dbReference>
<keyword evidence="3 12" id="KW-0808">Transferase</keyword>
<dbReference type="InterPro" id="IPR013264">
    <property type="entry name" value="DNAG_N"/>
</dbReference>
<reference evidence="17 18" key="1">
    <citation type="submission" date="2020-08" db="EMBL/GenBank/DDBJ databases">
        <title>Genomic Encyclopedia of Type Strains, Phase IV (KMG-IV): sequencing the most valuable type-strain genomes for metagenomic binning, comparative biology and taxonomic classification.</title>
        <authorList>
            <person name="Goeker M."/>
        </authorList>
    </citation>
    <scope>NUCLEOTIDE SEQUENCE [LARGE SCALE GENOMIC DNA]</scope>
    <source>
        <strain evidence="17 18">DSM 17328</strain>
    </source>
</reference>
<dbReference type="SUPFAM" id="SSF56731">
    <property type="entry name" value="DNA primase core"/>
    <property type="match status" value="1"/>
</dbReference>
<keyword evidence="7 12" id="KW-0863">Zinc-finger</keyword>
<dbReference type="InterPro" id="IPR002694">
    <property type="entry name" value="Znf_CHC2"/>
</dbReference>
<keyword evidence="10 12" id="KW-0238">DNA-binding</keyword>
<evidence type="ECO:0000256" key="12">
    <source>
        <dbReference type="HAMAP-Rule" id="MF_00974"/>
    </source>
</evidence>
<dbReference type="EC" id="2.7.7.101" evidence="12"/>
<evidence type="ECO:0000313" key="18">
    <source>
        <dbReference type="Proteomes" id="UP000566324"/>
    </source>
</evidence>
<dbReference type="InterPro" id="IPR050219">
    <property type="entry name" value="DnaG_primase"/>
</dbReference>
<evidence type="ECO:0000256" key="5">
    <source>
        <dbReference type="ARBA" id="ARBA00022705"/>
    </source>
</evidence>
<dbReference type="InterPro" id="IPR006171">
    <property type="entry name" value="TOPRIM_dom"/>
</dbReference>
<comment type="cofactor">
    <cofactor evidence="12 13 14">
        <name>Zn(2+)</name>
        <dbReference type="ChEBI" id="CHEBI:29105"/>
    </cofactor>
    <text evidence="12 13 14">Binds 1 zinc ion per monomer.</text>
</comment>
<dbReference type="GO" id="GO:0003677">
    <property type="term" value="F:DNA binding"/>
    <property type="evidence" value="ECO:0007669"/>
    <property type="project" value="UniProtKB-KW"/>
</dbReference>
<evidence type="ECO:0000256" key="2">
    <source>
        <dbReference type="ARBA" id="ARBA00022515"/>
    </source>
</evidence>
<dbReference type="CDD" id="cd03364">
    <property type="entry name" value="TOPRIM_DnaG_primases"/>
    <property type="match status" value="1"/>
</dbReference>
<evidence type="ECO:0000256" key="8">
    <source>
        <dbReference type="ARBA" id="ARBA00022833"/>
    </source>
</evidence>
<dbReference type="GO" id="GO:0006269">
    <property type="term" value="P:DNA replication, synthesis of primer"/>
    <property type="evidence" value="ECO:0007669"/>
    <property type="project" value="UniProtKB-UniRule"/>
</dbReference>
<dbReference type="PANTHER" id="PTHR30313">
    <property type="entry name" value="DNA PRIMASE"/>
    <property type="match status" value="1"/>
</dbReference>
<dbReference type="NCBIfam" id="TIGR01391">
    <property type="entry name" value="dnaG"/>
    <property type="match status" value="1"/>
</dbReference>
<dbReference type="PROSITE" id="PS50880">
    <property type="entry name" value="TOPRIM"/>
    <property type="match status" value="1"/>
</dbReference>
<keyword evidence="6 12" id="KW-0479">Metal-binding</keyword>
<proteinExistence type="inferred from homology"/>
<sequence length="627" mass="68665">MSIPPQFLDEIRSRVSLSSVVARRVKLLRAGREMKGCCPFHNEKTPSFYVNDDKAFYHCFGCGAHGDVIRFVVEQEGLSFRDAVAGLAAEAGLELPEENPEARAKAKAAAGLHDVTAAAGDWFRKQLSGLGGADARAYIEKRGLKPATVEAFGLGYAPDSRGALKSALGDIDTARLIEVGLVIEAEGREPYDRFRGRLMFPIRDPRGRVAGFGGRIIGAGEPKYLNSPDTPLFDKGRLLYNLDKAGPAARKSGRIVVVEGYMDVIGLAQVGFAEAVAPMGTALTEDQMKLLWRVAPEPVLCFDGDAAGRRAAIRSAMRALPLLEPGKSLRFITMPQGQDPDDFAKARGLAAFTDLVTGAASLIDTLWRAETEGVDTNTPERRAAVRQRLFEHAHAIENQTVASLYQSEFRDRFDAMFRARRQDRFKPVILGASSAAKARAGVETTQKQMYSVFRGLLDRPVLAQAHSEDIAGLHIADPQLAALRTAIFTAVSRNPDLDKEALAHDLAAQGLGQYAEDLRQQRHARNRLDFSFTQPRTPAAIADQDLACVVGHLMALQRIDEDLADLRARYDSLVQSEFEEQQRLRAEKARVEQELIDLAEARRGDDTSAPMKERNLDGDQSTGEAQG</sequence>
<dbReference type="FunFam" id="3.90.580.10:FF:000001">
    <property type="entry name" value="DNA primase"/>
    <property type="match status" value="1"/>
</dbReference>
<accession>A0A7W7AY22</accession>
<evidence type="ECO:0000256" key="11">
    <source>
        <dbReference type="ARBA" id="ARBA00023163"/>
    </source>
</evidence>
<dbReference type="PANTHER" id="PTHR30313:SF2">
    <property type="entry name" value="DNA PRIMASE"/>
    <property type="match status" value="1"/>
</dbReference>
<comment type="domain">
    <text evidence="12">Contains an N-terminal zinc-binding domain, a central core domain that contains the primase activity, and a C-terminal DnaB-binding domain.</text>
</comment>
<comment type="catalytic activity">
    <reaction evidence="12">
        <text>ssDNA + n NTP = ssDNA/pppN(pN)n-1 hybrid + (n-1) diphosphate.</text>
        <dbReference type="EC" id="2.7.7.101"/>
    </reaction>
</comment>
<dbReference type="GO" id="GO:0008270">
    <property type="term" value="F:zinc ion binding"/>
    <property type="evidence" value="ECO:0007669"/>
    <property type="project" value="UniProtKB-UniRule"/>
</dbReference>
<comment type="subunit">
    <text evidence="12">Monomer. Interacts with DnaB.</text>
</comment>
<evidence type="ECO:0000256" key="6">
    <source>
        <dbReference type="ARBA" id="ARBA00022723"/>
    </source>
</evidence>
<comment type="function">
    <text evidence="12 13">RNA polymerase that catalyzes the synthesis of short RNA molecules used as primers for DNA polymerase during DNA replication.</text>
</comment>
<evidence type="ECO:0000256" key="14">
    <source>
        <dbReference type="PIRSR" id="PIRSR002811-1"/>
    </source>
</evidence>
<evidence type="ECO:0000259" key="16">
    <source>
        <dbReference type="PROSITE" id="PS50880"/>
    </source>
</evidence>
<dbReference type="Gene3D" id="3.90.580.10">
    <property type="entry name" value="Zinc finger, CHC2-type domain"/>
    <property type="match status" value="1"/>
</dbReference>
<evidence type="ECO:0000256" key="15">
    <source>
        <dbReference type="SAM" id="MobiDB-lite"/>
    </source>
</evidence>
<dbReference type="Pfam" id="PF13155">
    <property type="entry name" value="Toprim_2"/>
    <property type="match status" value="1"/>
</dbReference>
<keyword evidence="8 12" id="KW-0862">Zinc</keyword>
<dbReference type="GO" id="GO:0000428">
    <property type="term" value="C:DNA-directed RNA polymerase complex"/>
    <property type="evidence" value="ECO:0007669"/>
    <property type="project" value="UniProtKB-KW"/>
</dbReference>
<keyword evidence="5 12" id="KW-0235">DNA replication</keyword>
<dbReference type="GO" id="GO:0005737">
    <property type="term" value="C:cytoplasm"/>
    <property type="evidence" value="ECO:0007669"/>
    <property type="project" value="TreeGrafter"/>
</dbReference>
<dbReference type="Pfam" id="PF01807">
    <property type="entry name" value="Zn_ribbon_DnaG"/>
    <property type="match status" value="1"/>
</dbReference>
<gene>
    <name evidence="12" type="primary">dnaG</name>
    <name evidence="17" type="ORF">GGQ98_000107</name>
</gene>
<evidence type="ECO:0000256" key="10">
    <source>
        <dbReference type="ARBA" id="ARBA00023125"/>
    </source>
</evidence>
<dbReference type="SUPFAM" id="SSF57783">
    <property type="entry name" value="Zinc beta-ribbon"/>
    <property type="match status" value="1"/>
</dbReference>
<dbReference type="FunFam" id="3.40.1360.10:FF:000002">
    <property type="entry name" value="DNA primase"/>
    <property type="match status" value="1"/>
</dbReference>
<dbReference type="InterPro" id="IPR037068">
    <property type="entry name" value="DNA_primase_core_N_sf"/>
</dbReference>
<keyword evidence="11 12" id="KW-0804">Transcription</keyword>
<organism evidence="17 18">
    <name type="scientific">Sphingosinicella soli</name>
    <dbReference type="NCBI Taxonomy" id="333708"/>
    <lineage>
        <taxon>Bacteria</taxon>
        <taxon>Pseudomonadati</taxon>
        <taxon>Pseudomonadota</taxon>
        <taxon>Alphaproteobacteria</taxon>
        <taxon>Sphingomonadales</taxon>
        <taxon>Sphingosinicellaceae</taxon>
        <taxon>Sphingosinicella</taxon>
    </lineage>
</organism>
<dbReference type="AlphaFoldDB" id="A0A7W7AY22"/>
<dbReference type="Gene3D" id="3.40.1360.10">
    <property type="match status" value="1"/>
</dbReference>
<evidence type="ECO:0000256" key="9">
    <source>
        <dbReference type="ARBA" id="ARBA00022842"/>
    </source>
</evidence>
<protein>
    <recommendedName>
        <fullName evidence="12 13">DNA primase</fullName>
        <ecNumber evidence="12">2.7.7.101</ecNumber>
    </recommendedName>
</protein>
<dbReference type="Gene3D" id="3.90.980.10">
    <property type="entry name" value="DNA primase, catalytic core, N-terminal domain"/>
    <property type="match status" value="1"/>
</dbReference>
<dbReference type="InterPro" id="IPR006295">
    <property type="entry name" value="DNA_primase_DnaG"/>
</dbReference>
<dbReference type="InterPro" id="IPR030846">
    <property type="entry name" value="DnaG_bac"/>
</dbReference>
<comment type="similarity">
    <text evidence="12 13">Belongs to the DnaG primase family.</text>
</comment>
<dbReference type="Proteomes" id="UP000566324">
    <property type="component" value="Unassembled WGS sequence"/>
</dbReference>
<comment type="caution">
    <text evidence="17">The sequence shown here is derived from an EMBL/GenBank/DDBJ whole genome shotgun (WGS) entry which is preliminary data.</text>
</comment>
<feature type="compositionally biased region" description="Basic and acidic residues" evidence="15">
    <location>
        <begin position="597"/>
        <end position="617"/>
    </location>
</feature>
<evidence type="ECO:0000256" key="13">
    <source>
        <dbReference type="PIRNR" id="PIRNR002811"/>
    </source>
</evidence>
<dbReference type="SMART" id="SM00400">
    <property type="entry name" value="ZnF_CHCC"/>
    <property type="match status" value="1"/>
</dbReference>
<evidence type="ECO:0000313" key="17">
    <source>
        <dbReference type="EMBL" id="MBB4630506.1"/>
    </source>
</evidence>
<dbReference type="InterPro" id="IPR034151">
    <property type="entry name" value="TOPRIM_DnaG_bac"/>
</dbReference>
<dbReference type="GO" id="GO:1990077">
    <property type="term" value="C:primosome complex"/>
    <property type="evidence" value="ECO:0007669"/>
    <property type="project" value="UniProtKB-KW"/>
</dbReference>
<feature type="zinc finger region" description="CHC2-type" evidence="12 14">
    <location>
        <begin position="38"/>
        <end position="62"/>
    </location>
</feature>
<keyword evidence="18" id="KW-1185">Reference proteome</keyword>
<keyword evidence="4 12" id="KW-0548">Nucleotidyltransferase</keyword>
<dbReference type="InterPro" id="IPR036977">
    <property type="entry name" value="DNA_primase_Znf_CHC2"/>
</dbReference>
<dbReference type="GO" id="GO:0003899">
    <property type="term" value="F:DNA-directed RNA polymerase activity"/>
    <property type="evidence" value="ECO:0007669"/>
    <property type="project" value="UniProtKB-UniRule"/>
</dbReference>
<keyword evidence="2 12" id="KW-0639">Primosome</keyword>
<feature type="region of interest" description="Disordered" evidence="15">
    <location>
        <begin position="597"/>
        <end position="627"/>
    </location>
</feature>
<keyword evidence="9" id="KW-0460">Magnesium</keyword>
<dbReference type="HAMAP" id="MF_00974">
    <property type="entry name" value="DNA_primase_DnaG"/>
    <property type="match status" value="1"/>
</dbReference>
<evidence type="ECO:0000256" key="3">
    <source>
        <dbReference type="ARBA" id="ARBA00022679"/>
    </source>
</evidence>